<evidence type="ECO:0000256" key="2">
    <source>
        <dbReference type="ARBA" id="ARBA00022448"/>
    </source>
</evidence>
<dbReference type="AlphaFoldDB" id="A0A1I4NNS9"/>
<keyword evidence="3" id="KW-0479">Metal-binding</keyword>
<protein>
    <submittedName>
        <fullName evidence="7">Superoxide reductase</fullName>
    </submittedName>
</protein>
<evidence type="ECO:0000256" key="1">
    <source>
        <dbReference type="ARBA" id="ARBA00005941"/>
    </source>
</evidence>
<accession>A0A1I4NNS9</accession>
<evidence type="ECO:0000259" key="6">
    <source>
        <dbReference type="Pfam" id="PF01880"/>
    </source>
</evidence>
<dbReference type="OrthoDB" id="30725at2157"/>
<dbReference type="EMBL" id="FOUJ01000001">
    <property type="protein sequence ID" value="SFM17184.1"/>
    <property type="molecule type" value="Genomic_DNA"/>
</dbReference>
<evidence type="ECO:0000256" key="5">
    <source>
        <dbReference type="ARBA" id="ARBA00023004"/>
    </source>
</evidence>
<dbReference type="SUPFAM" id="SSF49367">
    <property type="entry name" value="Superoxide reductase-like"/>
    <property type="match status" value="1"/>
</dbReference>
<dbReference type="InterPro" id="IPR036073">
    <property type="entry name" value="Desulfoferrodoxin_Fe-bd_dom_sf"/>
</dbReference>
<gene>
    <name evidence="7" type="ORF">SAMN04488696_0177</name>
</gene>
<proteinExistence type="inferred from homology"/>
<reference evidence="8" key="1">
    <citation type="submission" date="2016-10" db="EMBL/GenBank/DDBJ databases">
        <authorList>
            <person name="Varghese N."/>
            <person name="Submissions S."/>
        </authorList>
    </citation>
    <scope>NUCLEOTIDE SEQUENCE [LARGE SCALE GENOMIC DNA]</scope>
    <source>
        <strain evidence="8">Mob M</strain>
    </source>
</reference>
<name>A0A1I4NNS9_9EURY</name>
<organism evidence="7 8">
    <name type="scientific">Methanolobus profundi</name>
    <dbReference type="NCBI Taxonomy" id="487685"/>
    <lineage>
        <taxon>Archaea</taxon>
        <taxon>Methanobacteriati</taxon>
        <taxon>Methanobacteriota</taxon>
        <taxon>Stenosarchaea group</taxon>
        <taxon>Methanomicrobia</taxon>
        <taxon>Methanosarcinales</taxon>
        <taxon>Methanosarcinaceae</taxon>
        <taxon>Methanolobus</taxon>
    </lineage>
</organism>
<evidence type="ECO:0000256" key="4">
    <source>
        <dbReference type="ARBA" id="ARBA00022982"/>
    </source>
</evidence>
<sequence>MEFGEILKGKEVEGKEKHVPDIEIIKGHGQAKANFVRVVVGKEVPHPNTVEHHIQWVELYGVTKEGKTVNFGKMTFEAVHTDPVATFHVNNIDDFKSFCALEYCNVHGVWQNCIEV</sequence>
<dbReference type="InterPro" id="IPR051233">
    <property type="entry name" value="Desulfoferrodoxin_SOR"/>
</dbReference>
<dbReference type="RefSeq" id="WP_091931878.1">
    <property type="nucleotide sequence ID" value="NZ_FOUJ01000001.1"/>
</dbReference>
<keyword evidence="4" id="KW-0249">Electron transport</keyword>
<dbReference type="PANTHER" id="PTHR36541:SF1">
    <property type="entry name" value="SUPEROXIDE REDUCTASE-RELATED"/>
    <property type="match status" value="1"/>
</dbReference>
<comment type="similarity">
    <text evidence="1">Belongs to the desulfoferrodoxin family.</text>
</comment>
<dbReference type="STRING" id="487685.SAMN04488696_0177"/>
<dbReference type="Proteomes" id="UP000198535">
    <property type="component" value="Unassembled WGS sequence"/>
</dbReference>
<dbReference type="Gene3D" id="2.60.40.730">
    <property type="entry name" value="SOR catalytic domain"/>
    <property type="match status" value="1"/>
</dbReference>
<evidence type="ECO:0000313" key="7">
    <source>
        <dbReference type="EMBL" id="SFM17184.1"/>
    </source>
</evidence>
<dbReference type="GO" id="GO:0005506">
    <property type="term" value="F:iron ion binding"/>
    <property type="evidence" value="ECO:0007669"/>
    <property type="project" value="InterPro"/>
</dbReference>
<dbReference type="InterPro" id="IPR002742">
    <property type="entry name" value="Desulfoferrodoxin_Fe-bd_dom"/>
</dbReference>
<keyword evidence="8" id="KW-1185">Reference proteome</keyword>
<evidence type="ECO:0000256" key="3">
    <source>
        <dbReference type="ARBA" id="ARBA00022723"/>
    </source>
</evidence>
<dbReference type="PANTHER" id="PTHR36541">
    <property type="entry name" value="SUPEROXIDE REDUCTASE-RELATED"/>
    <property type="match status" value="1"/>
</dbReference>
<keyword evidence="2" id="KW-0813">Transport</keyword>
<feature type="domain" description="Desulfoferrodoxin ferrous iron-binding" evidence="6">
    <location>
        <begin position="13"/>
        <end position="112"/>
    </location>
</feature>
<dbReference type="GO" id="GO:0016491">
    <property type="term" value="F:oxidoreductase activity"/>
    <property type="evidence" value="ECO:0007669"/>
    <property type="project" value="InterPro"/>
</dbReference>
<dbReference type="NCBIfam" id="TIGR00332">
    <property type="entry name" value="neela_ferrous"/>
    <property type="match status" value="1"/>
</dbReference>
<evidence type="ECO:0000313" key="8">
    <source>
        <dbReference type="Proteomes" id="UP000198535"/>
    </source>
</evidence>
<keyword evidence="5" id="KW-0408">Iron</keyword>
<dbReference type="Pfam" id="PF01880">
    <property type="entry name" value="Desulfoferrodox"/>
    <property type="match status" value="1"/>
</dbReference>